<dbReference type="Pfam" id="PF07690">
    <property type="entry name" value="MFS_1"/>
    <property type="match status" value="1"/>
</dbReference>
<feature type="transmembrane region" description="Helical" evidence="6">
    <location>
        <begin position="279"/>
        <end position="298"/>
    </location>
</feature>
<evidence type="ECO:0000313" key="8">
    <source>
        <dbReference type="EMBL" id="OLY81393.1"/>
    </source>
</evidence>
<comment type="caution">
    <text evidence="8">The sequence shown here is derived from an EMBL/GenBank/DDBJ whole genome shotgun (WGS) entry which is preliminary data.</text>
</comment>
<evidence type="ECO:0000256" key="3">
    <source>
        <dbReference type="ARBA" id="ARBA00022692"/>
    </source>
</evidence>
<dbReference type="OrthoDB" id="2985014at2759"/>
<feature type="transmembrane region" description="Helical" evidence="6">
    <location>
        <begin position="119"/>
        <end position="138"/>
    </location>
</feature>
<keyword evidence="5 6" id="KW-0472">Membrane</keyword>
<evidence type="ECO:0000256" key="1">
    <source>
        <dbReference type="ARBA" id="ARBA00004141"/>
    </source>
</evidence>
<dbReference type="PROSITE" id="PS50850">
    <property type="entry name" value="MFS"/>
    <property type="match status" value="1"/>
</dbReference>
<accession>A0A1R0GWX7</accession>
<feature type="transmembrane region" description="Helical" evidence="6">
    <location>
        <begin position="213"/>
        <end position="234"/>
    </location>
</feature>
<dbReference type="PANTHER" id="PTHR43791">
    <property type="entry name" value="PERMEASE-RELATED"/>
    <property type="match status" value="1"/>
</dbReference>
<dbReference type="EMBL" id="LSSL01002504">
    <property type="protein sequence ID" value="OLY81393.1"/>
    <property type="molecule type" value="Genomic_DNA"/>
</dbReference>
<evidence type="ECO:0000256" key="5">
    <source>
        <dbReference type="ARBA" id="ARBA00023136"/>
    </source>
</evidence>
<feature type="transmembrane region" description="Helical" evidence="6">
    <location>
        <begin position="346"/>
        <end position="366"/>
    </location>
</feature>
<evidence type="ECO:0000313" key="9">
    <source>
        <dbReference type="Proteomes" id="UP000187455"/>
    </source>
</evidence>
<dbReference type="GO" id="GO:0016020">
    <property type="term" value="C:membrane"/>
    <property type="evidence" value="ECO:0007669"/>
    <property type="project" value="UniProtKB-SubCell"/>
</dbReference>
<dbReference type="FunFam" id="1.20.1250.20:FF:000018">
    <property type="entry name" value="MFS transporter permease"/>
    <property type="match status" value="1"/>
</dbReference>
<dbReference type="InterPro" id="IPR020846">
    <property type="entry name" value="MFS_dom"/>
</dbReference>
<reference evidence="8 9" key="1">
    <citation type="journal article" date="2016" name="Mol. Biol. Evol.">
        <title>Genome-Wide Survey of Gut Fungi (Harpellales) Reveals the First Horizontally Transferred Ubiquitin Gene from a Mosquito Host.</title>
        <authorList>
            <person name="Wang Y."/>
            <person name="White M.M."/>
            <person name="Kvist S."/>
            <person name="Moncalvo J.M."/>
        </authorList>
    </citation>
    <scope>NUCLEOTIDE SEQUENCE [LARGE SCALE GENOMIC DNA]</scope>
    <source>
        <strain evidence="8 9">ALG-7-W6</strain>
    </source>
</reference>
<dbReference type="Gene3D" id="1.20.1250.20">
    <property type="entry name" value="MFS general substrate transporter like domains"/>
    <property type="match status" value="2"/>
</dbReference>
<feature type="domain" description="Major facilitator superfamily (MFS) profile" evidence="7">
    <location>
        <begin position="53"/>
        <end position="462"/>
    </location>
</feature>
<dbReference type="InterPro" id="IPR036259">
    <property type="entry name" value="MFS_trans_sf"/>
</dbReference>
<keyword evidence="9" id="KW-1185">Reference proteome</keyword>
<dbReference type="InterPro" id="IPR011701">
    <property type="entry name" value="MFS"/>
</dbReference>
<keyword evidence="3 6" id="KW-0812">Transmembrane</keyword>
<comment type="subcellular location">
    <subcellularLocation>
        <location evidence="1">Membrane</location>
        <topology evidence="1">Multi-pass membrane protein</topology>
    </subcellularLocation>
</comment>
<organism evidence="8 9">
    <name type="scientific">Smittium mucronatum</name>
    <dbReference type="NCBI Taxonomy" id="133383"/>
    <lineage>
        <taxon>Eukaryota</taxon>
        <taxon>Fungi</taxon>
        <taxon>Fungi incertae sedis</taxon>
        <taxon>Zoopagomycota</taxon>
        <taxon>Kickxellomycotina</taxon>
        <taxon>Harpellomycetes</taxon>
        <taxon>Harpellales</taxon>
        <taxon>Legeriomycetaceae</taxon>
        <taxon>Smittium</taxon>
    </lineage>
</organism>
<dbReference type="Proteomes" id="UP000187455">
    <property type="component" value="Unassembled WGS sequence"/>
</dbReference>
<dbReference type="GO" id="GO:0022857">
    <property type="term" value="F:transmembrane transporter activity"/>
    <property type="evidence" value="ECO:0007669"/>
    <property type="project" value="InterPro"/>
</dbReference>
<dbReference type="SUPFAM" id="SSF103473">
    <property type="entry name" value="MFS general substrate transporter"/>
    <property type="match status" value="1"/>
</dbReference>
<feature type="transmembrane region" description="Helical" evidence="6">
    <location>
        <begin position="318"/>
        <end position="339"/>
    </location>
</feature>
<dbReference type="STRING" id="133383.A0A1R0GWX7"/>
<keyword evidence="4 6" id="KW-1133">Transmembrane helix</keyword>
<proteinExistence type="predicted"/>
<protein>
    <submittedName>
        <fullName evidence="8">Putative transporter</fullName>
    </submittedName>
</protein>
<sequence length="494" mass="54465">MAESKMIEAPRSVHDSIDISAEKNNIKLNVEIELTEHEEAVKKSYLWKVDTRVLPIIILLYFCASLDRSNIGVAYTNGLIEQLKFTTADQGNAVSIFTIAYTIFEAPSNILLKKFRPSYWFCFIVCGWSACCMFLALAKSSAAFILIRVALGAFESGFTPGITAYLPFWYAKSELGSRMSLFFLALPIAGMFGGPVAGALVKIKIKSLKPYEIIFLLEGAFTCIVGLFVGLALADYPDTAKFFTEEERELAVRRISASMGLASKSKTSNKQSLAALKDWKVYVFGFIGYGINNCLYIIQLYGPSIISTMGYSGDTATFYSGIPFAFGFVGVLIGVYYVNKIEIWKAYVVAVPLNIAAFAMSGFVYHNNTAKMAGLCLGGLATCGVLPFTATWMTSNCGSVAKRMVAIAIYSSIGGFAGIATPYIFASQFKPKYVAGNAYNLGLSCLTLLLVLFMRWYMARQNAYRDAHPVDVSHLSLEEQIDLNDQHPDFRYRL</sequence>
<feature type="transmembrane region" description="Helical" evidence="6">
    <location>
        <begin position="438"/>
        <end position="458"/>
    </location>
</feature>
<evidence type="ECO:0000256" key="4">
    <source>
        <dbReference type="ARBA" id="ARBA00022989"/>
    </source>
</evidence>
<feature type="transmembrane region" description="Helical" evidence="6">
    <location>
        <begin position="405"/>
        <end position="426"/>
    </location>
</feature>
<feature type="transmembrane region" description="Helical" evidence="6">
    <location>
        <begin position="181"/>
        <end position="201"/>
    </location>
</feature>
<dbReference type="AlphaFoldDB" id="A0A1R0GWX7"/>
<gene>
    <name evidence="8" type="ORF">AYI68_g4504</name>
</gene>
<name>A0A1R0GWX7_9FUNG</name>
<feature type="transmembrane region" description="Helical" evidence="6">
    <location>
        <begin position="144"/>
        <end position="169"/>
    </location>
</feature>
<evidence type="ECO:0000256" key="6">
    <source>
        <dbReference type="SAM" id="Phobius"/>
    </source>
</evidence>
<evidence type="ECO:0000259" key="7">
    <source>
        <dbReference type="PROSITE" id="PS50850"/>
    </source>
</evidence>
<keyword evidence="2" id="KW-0813">Transport</keyword>
<dbReference type="PANTHER" id="PTHR43791:SF36">
    <property type="entry name" value="TRANSPORTER, PUTATIVE (AFU_ORTHOLOGUE AFUA_6G08340)-RELATED"/>
    <property type="match status" value="1"/>
</dbReference>
<evidence type="ECO:0000256" key="2">
    <source>
        <dbReference type="ARBA" id="ARBA00022448"/>
    </source>
</evidence>
<feature type="transmembrane region" description="Helical" evidence="6">
    <location>
        <begin position="372"/>
        <end position="393"/>
    </location>
</feature>